<dbReference type="RefSeq" id="WP_269947024.1">
    <property type="nucleotide sequence ID" value="NZ_JAKMUU010000008.1"/>
</dbReference>
<name>A0A9X3RU83_9CORY</name>
<dbReference type="EMBL" id="JAVBID010000014">
    <property type="protein sequence ID" value="MDV2424803.1"/>
    <property type="molecule type" value="Genomic_DNA"/>
</dbReference>
<proteinExistence type="predicted"/>
<keyword evidence="4" id="KW-1185">Reference proteome</keyword>
<dbReference type="Proteomes" id="UP001185631">
    <property type="component" value="Unassembled WGS sequence"/>
</dbReference>
<dbReference type="EMBL" id="JAKMUU010000008">
    <property type="protein sequence ID" value="MCZ9307927.1"/>
    <property type="molecule type" value="Genomic_DNA"/>
</dbReference>
<accession>A0A9X3RU83</accession>
<dbReference type="AlphaFoldDB" id="A0A9X3RU83"/>
<comment type="caution">
    <text evidence="1">The sequence shown here is derived from an EMBL/GenBank/DDBJ whole genome shotgun (WGS) entry which is preliminary data.</text>
</comment>
<evidence type="ECO:0000313" key="4">
    <source>
        <dbReference type="Proteomes" id="UP001185631"/>
    </source>
</evidence>
<evidence type="ECO:0000313" key="3">
    <source>
        <dbReference type="Proteomes" id="UP001146430"/>
    </source>
</evidence>
<evidence type="ECO:0000313" key="2">
    <source>
        <dbReference type="EMBL" id="MDV2424803.1"/>
    </source>
</evidence>
<reference evidence="1" key="1">
    <citation type="submission" date="2022-02" db="EMBL/GenBank/DDBJ databases">
        <title>Corynebacterium sp. from urogenital microbiome.</title>
        <authorList>
            <person name="Cappelli E.A."/>
            <person name="Ribeiro T.G."/>
            <person name="Peixe L."/>
        </authorList>
    </citation>
    <scope>NUCLEOTIDE SEQUENCE</scope>
    <source>
        <strain evidence="1">C8Ua_181</strain>
    </source>
</reference>
<sequence>MTPENRKTLLDRSQDHDTSWLNAIDERSEFEQRVRTHSFTNEMLREQYGIDPSSPQELKVHLDGPAAKLAGVDKTLEAVQSAVTGLFAESPFNINLKLTGIESGSTVLVYEPTQRDVVEEDVLGDPSVTVSHSPAHDAATEALAFLKNIEAHIDQPEQTNALRRAFKLSKELTKHDLTAEFAWFSHTGNARVVAITERFAEYLNELKRKQLPSSERKVLQGIISAVAYAEDDLYVVTVRSSLTKRAQKHEVFVQQSAFKNLGKFIGDSVSWDVKTTKFTDGFGSEVSERSDFVSETVDYSQHGLF</sequence>
<organism evidence="1 3">
    <name type="scientific">Corynebacterium curieae</name>
    <dbReference type="NCBI Taxonomy" id="2913500"/>
    <lineage>
        <taxon>Bacteria</taxon>
        <taxon>Bacillati</taxon>
        <taxon>Actinomycetota</taxon>
        <taxon>Actinomycetes</taxon>
        <taxon>Mycobacteriales</taxon>
        <taxon>Corynebacteriaceae</taxon>
        <taxon>Corynebacterium</taxon>
    </lineage>
</organism>
<evidence type="ECO:0000313" key="1">
    <source>
        <dbReference type="EMBL" id="MCZ9307927.1"/>
    </source>
</evidence>
<gene>
    <name evidence="1" type="ORF">L8V01_10635</name>
    <name evidence="2" type="ORF">RAE13_10350</name>
</gene>
<protein>
    <submittedName>
        <fullName evidence="1">Uncharacterized protein</fullName>
    </submittedName>
</protein>
<reference evidence="2 4" key="2">
    <citation type="submission" date="2023-08" db="EMBL/GenBank/DDBJ databases">
        <title>Genomic characterization of the C. tuberculostearicum species complex, a ubiquitous member of the human skin microbiome.</title>
        <authorList>
            <person name="Ahmed N."/>
            <person name="Deming C."/>
            <person name="Conlan S."/>
            <person name="Segre J."/>
        </authorList>
    </citation>
    <scope>NUCLEOTIDE SEQUENCE [LARGE SCALE GENOMIC DNA]</scope>
    <source>
        <strain evidence="2 4">CTNIH19</strain>
    </source>
</reference>
<dbReference type="Proteomes" id="UP001146430">
    <property type="component" value="Unassembled WGS sequence"/>
</dbReference>